<name>A0A512N4B4_9HYPH</name>
<evidence type="ECO:0000256" key="9">
    <source>
        <dbReference type="PIRSR" id="PIRSR600821-52"/>
    </source>
</evidence>
<reference evidence="11 12" key="1">
    <citation type="submission" date="2019-07" db="EMBL/GenBank/DDBJ databases">
        <title>Whole genome shotgun sequence of Reyranella soli NBRC 108950.</title>
        <authorList>
            <person name="Hosoyama A."/>
            <person name="Uohara A."/>
            <person name="Ohji S."/>
            <person name="Ichikawa N."/>
        </authorList>
    </citation>
    <scope>NUCLEOTIDE SEQUENCE [LARGE SCALE GENOMIC DNA]</scope>
    <source>
        <strain evidence="11 12">NBRC 108950</strain>
    </source>
</reference>
<keyword evidence="12" id="KW-1185">Reference proteome</keyword>
<dbReference type="PROSITE" id="PS00395">
    <property type="entry name" value="ALANINE_RACEMASE"/>
    <property type="match status" value="1"/>
</dbReference>
<dbReference type="GO" id="GO:0030170">
    <property type="term" value="F:pyridoxal phosphate binding"/>
    <property type="evidence" value="ECO:0007669"/>
    <property type="project" value="UniProtKB-UniRule"/>
</dbReference>
<evidence type="ECO:0000313" key="11">
    <source>
        <dbReference type="EMBL" id="GEP53793.1"/>
    </source>
</evidence>
<feature type="active site" description="Proton acceptor; specific for D-alanine" evidence="7">
    <location>
        <position position="46"/>
    </location>
</feature>
<dbReference type="Gene3D" id="3.20.20.10">
    <property type="entry name" value="Alanine racemase"/>
    <property type="match status" value="1"/>
</dbReference>
<keyword evidence="5 7" id="KW-0663">Pyridoxal phosphate</keyword>
<comment type="cofactor">
    <cofactor evidence="2 7 8">
        <name>pyridoxal 5'-phosphate</name>
        <dbReference type="ChEBI" id="CHEBI:597326"/>
    </cofactor>
</comment>
<accession>A0A512N4B4</accession>
<evidence type="ECO:0000313" key="12">
    <source>
        <dbReference type="Proteomes" id="UP000321058"/>
    </source>
</evidence>
<evidence type="ECO:0000256" key="8">
    <source>
        <dbReference type="PIRSR" id="PIRSR600821-50"/>
    </source>
</evidence>
<evidence type="ECO:0000256" key="2">
    <source>
        <dbReference type="ARBA" id="ARBA00001933"/>
    </source>
</evidence>
<dbReference type="GO" id="GO:0030632">
    <property type="term" value="P:D-alanine biosynthetic process"/>
    <property type="evidence" value="ECO:0007669"/>
    <property type="project" value="UniProtKB-UniRule"/>
</dbReference>
<feature type="domain" description="Alanine racemase C-terminal" evidence="10">
    <location>
        <begin position="245"/>
        <end position="371"/>
    </location>
</feature>
<dbReference type="GO" id="GO:0008784">
    <property type="term" value="F:alanine racemase activity"/>
    <property type="evidence" value="ECO:0007669"/>
    <property type="project" value="UniProtKB-UniRule"/>
</dbReference>
<proteinExistence type="inferred from homology"/>
<dbReference type="InterPro" id="IPR000821">
    <property type="entry name" value="Ala_racemase"/>
</dbReference>
<protein>
    <recommendedName>
        <fullName evidence="4 7">Alanine racemase</fullName>
        <ecNumber evidence="4 7">5.1.1.1</ecNumber>
    </recommendedName>
</protein>
<dbReference type="Gene3D" id="2.40.37.10">
    <property type="entry name" value="Lyase, Ornithine Decarboxylase, Chain A, domain 1"/>
    <property type="match status" value="1"/>
</dbReference>
<dbReference type="PANTHER" id="PTHR30511">
    <property type="entry name" value="ALANINE RACEMASE"/>
    <property type="match status" value="1"/>
</dbReference>
<dbReference type="NCBIfam" id="TIGR00492">
    <property type="entry name" value="alr"/>
    <property type="match status" value="1"/>
</dbReference>
<evidence type="ECO:0000256" key="3">
    <source>
        <dbReference type="ARBA" id="ARBA00007880"/>
    </source>
</evidence>
<comment type="catalytic activity">
    <reaction evidence="1 7">
        <text>L-alanine = D-alanine</text>
        <dbReference type="Rhea" id="RHEA:20249"/>
        <dbReference type="ChEBI" id="CHEBI:57416"/>
        <dbReference type="ChEBI" id="CHEBI:57972"/>
        <dbReference type="EC" id="5.1.1.1"/>
    </reaction>
</comment>
<evidence type="ECO:0000256" key="4">
    <source>
        <dbReference type="ARBA" id="ARBA00013089"/>
    </source>
</evidence>
<dbReference type="RefSeq" id="WP_246158082.1">
    <property type="nucleotide sequence ID" value="NZ_BKAJ01000018.1"/>
</dbReference>
<feature type="active site" description="Proton acceptor; specific for L-alanine" evidence="7">
    <location>
        <position position="266"/>
    </location>
</feature>
<comment type="caution">
    <text evidence="11">The sequence shown here is derived from an EMBL/GenBank/DDBJ whole genome shotgun (WGS) entry which is preliminary data.</text>
</comment>
<dbReference type="SUPFAM" id="SSF50621">
    <property type="entry name" value="Alanine racemase C-terminal domain-like"/>
    <property type="match status" value="1"/>
</dbReference>
<dbReference type="SMART" id="SM01005">
    <property type="entry name" value="Ala_racemase_C"/>
    <property type="match status" value="1"/>
</dbReference>
<dbReference type="GO" id="GO:0005829">
    <property type="term" value="C:cytosol"/>
    <property type="evidence" value="ECO:0007669"/>
    <property type="project" value="TreeGrafter"/>
</dbReference>
<feature type="binding site" evidence="7 9">
    <location>
        <position position="144"/>
    </location>
    <ligand>
        <name>substrate</name>
    </ligand>
</feature>
<dbReference type="EMBL" id="BKAJ01000018">
    <property type="protein sequence ID" value="GEP53793.1"/>
    <property type="molecule type" value="Genomic_DNA"/>
</dbReference>
<dbReference type="AlphaFoldDB" id="A0A512N4B4"/>
<dbReference type="CDD" id="cd00430">
    <property type="entry name" value="PLPDE_III_AR"/>
    <property type="match status" value="1"/>
</dbReference>
<keyword evidence="6 7" id="KW-0413">Isomerase</keyword>
<dbReference type="UniPathway" id="UPA00042">
    <property type="reaction ID" value="UER00497"/>
</dbReference>
<dbReference type="Pfam" id="PF00842">
    <property type="entry name" value="Ala_racemase_C"/>
    <property type="match status" value="1"/>
</dbReference>
<dbReference type="EC" id="5.1.1.1" evidence="4 7"/>
<dbReference type="InterPro" id="IPR009006">
    <property type="entry name" value="Ala_racemase/Decarboxylase_C"/>
</dbReference>
<dbReference type="Proteomes" id="UP000321058">
    <property type="component" value="Unassembled WGS sequence"/>
</dbReference>
<feature type="binding site" evidence="7 9">
    <location>
        <position position="314"/>
    </location>
    <ligand>
        <name>substrate</name>
    </ligand>
</feature>
<dbReference type="Pfam" id="PF01168">
    <property type="entry name" value="Ala_racemase_N"/>
    <property type="match status" value="1"/>
</dbReference>
<organism evidence="11 12">
    <name type="scientific">Reyranella soli</name>
    <dbReference type="NCBI Taxonomy" id="1230389"/>
    <lineage>
        <taxon>Bacteria</taxon>
        <taxon>Pseudomonadati</taxon>
        <taxon>Pseudomonadota</taxon>
        <taxon>Alphaproteobacteria</taxon>
        <taxon>Hyphomicrobiales</taxon>
        <taxon>Reyranellaceae</taxon>
        <taxon>Reyranella</taxon>
    </lineage>
</organism>
<comment type="similarity">
    <text evidence="3 7">Belongs to the alanine racemase family.</text>
</comment>
<dbReference type="PANTHER" id="PTHR30511:SF0">
    <property type="entry name" value="ALANINE RACEMASE, CATABOLIC-RELATED"/>
    <property type="match status" value="1"/>
</dbReference>
<evidence type="ECO:0000259" key="10">
    <source>
        <dbReference type="SMART" id="SM01005"/>
    </source>
</evidence>
<dbReference type="PRINTS" id="PR00992">
    <property type="entry name" value="ALARACEMASE"/>
</dbReference>
<evidence type="ECO:0000256" key="5">
    <source>
        <dbReference type="ARBA" id="ARBA00022898"/>
    </source>
</evidence>
<feature type="modified residue" description="N6-(pyridoxal phosphate)lysine" evidence="7 8">
    <location>
        <position position="46"/>
    </location>
</feature>
<dbReference type="HAMAP" id="MF_01201">
    <property type="entry name" value="Ala_racemase"/>
    <property type="match status" value="1"/>
</dbReference>
<evidence type="ECO:0000256" key="1">
    <source>
        <dbReference type="ARBA" id="ARBA00000316"/>
    </source>
</evidence>
<gene>
    <name evidence="11" type="primary">alr</name>
    <name evidence="11" type="ORF">RSO01_09590</name>
</gene>
<sequence>MSSDDATRRAGAILTVDVGAIAANWRGLRDAGRAAGRPVDCAAVLKADAYGCGATVVGPRLAAEGCRQFFVAHLEEGIALRKAMPEHPIYVLNGLLANTEADFVEHDLTPVLNHLGQLNSWRAAAQRFNRPLDAIIHIDTGMHRLGFGPEEAQVLINERGRLRGLRLALLMSHLVASEEPNNAINGEQLSRFRNFVRAMPGSPTSLANSSGIFLGPDYHFDLLRPGAALYGINPLPGRDNPMLPVVTLEARILQTRRIDAFQTVGYGGAWRSARPSRVATIALGYADGYFRILINRTHVHLAGHRVPVIGRISMDLVTIDVTEVPEALSETGAVVEVLGPHMTADDLADHARTNAYEVMTALGRRYARVYIDTPPEGEGESETEPETAS</sequence>
<dbReference type="SUPFAM" id="SSF51419">
    <property type="entry name" value="PLP-binding barrel"/>
    <property type="match status" value="1"/>
</dbReference>
<comment type="pathway">
    <text evidence="7">Amino-acid biosynthesis; D-alanine biosynthesis; D-alanine from L-alanine: step 1/1.</text>
</comment>
<evidence type="ECO:0000256" key="7">
    <source>
        <dbReference type="HAMAP-Rule" id="MF_01201"/>
    </source>
</evidence>
<comment type="function">
    <text evidence="7">Catalyzes the interconversion of L-alanine and D-alanine. May also act on other amino acids.</text>
</comment>
<evidence type="ECO:0000256" key="6">
    <source>
        <dbReference type="ARBA" id="ARBA00023235"/>
    </source>
</evidence>
<dbReference type="InterPro" id="IPR020622">
    <property type="entry name" value="Ala_racemase_pyridoxalP-BS"/>
</dbReference>
<dbReference type="InterPro" id="IPR001608">
    <property type="entry name" value="Ala_racemase_N"/>
</dbReference>
<dbReference type="InterPro" id="IPR011079">
    <property type="entry name" value="Ala_racemase_C"/>
</dbReference>
<dbReference type="InterPro" id="IPR029066">
    <property type="entry name" value="PLP-binding_barrel"/>
</dbReference>